<evidence type="ECO:0000256" key="1">
    <source>
        <dbReference type="ARBA" id="ARBA00000798"/>
    </source>
</evidence>
<dbReference type="PANTHER" id="PTHR43856:SF1">
    <property type="entry name" value="MITOCHONDRIAL CARDIOLIPIN HYDROLASE"/>
    <property type="match status" value="1"/>
</dbReference>
<evidence type="ECO:0000256" key="2">
    <source>
        <dbReference type="ARBA" id="ARBA00008664"/>
    </source>
</evidence>
<dbReference type="InterPro" id="IPR051406">
    <property type="entry name" value="PLD_domain"/>
</dbReference>
<dbReference type="GO" id="GO:0016891">
    <property type="term" value="F:RNA endonuclease activity producing 5'-phosphomonoesters, hydrolytic mechanism"/>
    <property type="evidence" value="ECO:0007669"/>
    <property type="project" value="TreeGrafter"/>
</dbReference>
<evidence type="ECO:0000313" key="10">
    <source>
        <dbReference type="Proteomes" id="UP000007384"/>
    </source>
</evidence>
<keyword evidence="7" id="KW-1133">Transmembrane helix</keyword>
<dbReference type="GO" id="GO:0004630">
    <property type="term" value="F:phospholipase D activity"/>
    <property type="evidence" value="ECO:0007669"/>
    <property type="project" value="UniProtKB-EC"/>
</dbReference>
<evidence type="ECO:0000256" key="7">
    <source>
        <dbReference type="SAM" id="Phobius"/>
    </source>
</evidence>
<evidence type="ECO:0000256" key="6">
    <source>
        <dbReference type="ARBA" id="ARBA00023098"/>
    </source>
</evidence>
<keyword evidence="10" id="KW-1185">Reference proteome</keyword>
<feature type="domain" description="PLD phosphodiesterase" evidence="8">
    <location>
        <begin position="101"/>
        <end position="127"/>
    </location>
</feature>
<proteinExistence type="inferred from homology"/>
<dbReference type="OrthoDB" id="37007at2"/>
<comment type="catalytic activity">
    <reaction evidence="1">
        <text>a 1,2-diacyl-sn-glycero-3-phosphocholine + H2O = a 1,2-diacyl-sn-glycero-3-phosphate + choline + H(+)</text>
        <dbReference type="Rhea" id="RHEA:14445"/>
        <dbReference type="ChEBI" id="CHEBI:15354"/>
        <dbReference type="ChEBI" id="CHEBI:15377"/>
        <dbReference type="ChEBI" id="CHEBI:15378"/>
        <dbReference type="ChEBI" id="CHEBI:57643"/>
        <dbReference type="ChEBI" id="CHEBI:58608"/>
        <dbReference type="EC" id="3.1.4.4"/>
    </reaction>
</comment>
<evidence type="ECO:0000256" key="4">
    <source>
        <dbReference type="ARBA" id="ARBA00022801"/>
    </source>
</evidence>
<dbReference type="PROSITE" id="PS50035">
    <property type="entry name" value="PLD"/>
    <property type="match status" value="2"/>
</dbReference>
<dbReference type="STRING" id="771875.Ferpe_0960"/>
<evidence type="ECO:0000256" key="3">
    <source>
        <dbReference type="ARBA" id="ARBA00012027"/>
    </source>
</evidence>
<keyword evidence="6" id="KW-0443">Lipid metabolism</keyword>
<dbReference type="SMART" id="SM00155">
    <property type="entry name" value="PLDc"/>
    <property type="match status" value="2"/>
</dbReference>
<comment type="similarity">
    <text evidence="2">Belongs to the phospholipase D family.</text>
</comment>
<gene>
    <name evidence="9" type="ordered locus">Ferpe_0960</name>
</gene>
<dbReference type="GO" id="GO:0016042">
    <property type="term" value="P:lipid catabolic process"/>
    <property type="evidence" value="ECO:0007669"/>
    <property type="project" value="UniProtKB-KW"/>
</dbReference>
<feature type="transmembrane region" description="Helical" evidence="7">
    <location>
        <begin position="6"/>
        <end position="23"/>
    </location>
</feature>
<dbReference type="CDD" id="cd09116">
    <property type="entry name" value="PLDc_Nuc_like"/>
    <property type="match status" value="1"/>
</dbReference>
<dbReference type="InterPro" id="IPR001736">
    <property type="entry name" value="PLipase_D/transphosphatidylase"/>
</dbReference>
<reference evidence="9" key="1">
    <citation type="submission" date="2012-03" db="EMBL/GenBank/DDBJ databases">
        <title>Complete sequence of Fervidobacterium pennivorans DSM 9078.</title>
        <authorList>
            <consortium name="US DOE Joint Genome Institute"/>
            <person name="Lucas S."/>
            <person name="Han J."/>
            <person name="Lapidus A."/>
            <person name="Cheng J.-F."/>
            <person name="Goodwin L."/>
            <person name="Pitluck S."/>
            <person name="Peters L."/>
            <person name="Ovchinnikova G."/>
            <person name="Lu M."/>
            <person name="Detter J.C."/>
            <person name="Han C."/>
            <person name="Tapia R."/>
            <person name="Land M."/>
            <person name="Hauser L."/>
            <person name="Kyrpides N."/>
            <person name="Ivanova N."/>
            <person name="Pagani I."/>
            <person name="Noll K.M."/>
            <person name="Woyke T."/>
        </authorList>
    </citation>
    <scope>NUCLEOTIDE SEQUENCE</scope>
    <source>
        <strain evidence="9">DSM 9078</strain>
    </source>
</reference>
<keyword evidence="5" id="KW-0442">Lipid degradation</keyword>
<evidence type="ECO:0000256" key="5">
    <source>
        <dbReference type="ARBA" id="ARBA00022963"/>
    </source>
</evidence>
<accession>H9UC27</accession>
<name>H9UC27_FERPD</name>
<keyword evidence="7" id="KW-0472">Membrane</keyword>
<dbReference type="AlphaFoldDB" id="H9UC27"/>
<protein>
    <recommendedName>
        <fullName evidence="3">phospholipase D</fullName>
        <ecNumber evidence="3">3.1.4.4</ecNumber>
    </recommendedName>
</protein>
<keyword evidence="7" id="KW-0812">Transmembrane</keyword>
<dbReference type="eggNOG" id="COG1502">
    <property type="taxonomic scope" value="Bacteria"/>
</dbReference>
<dbReference type="Pfam" id="PF13091">
    <property type="entry name" value="PLDc_2"/>
    <property type="match status" value="2"/>
</dbReference>
<organism evidence="9 10">
    <name type="scientific">Fervidobacterium pennivorans (strain DSM 9078 / Ven5)</name>
    <dbReference type="NCBI Taxonomy" id="771875"/>
    <lineage>
        <taxon>Bacteria</taxon>
        <taxon>Thermotogati</taxon>
        <taxon>Thermotogota</taxon>
        <taxon>Thermotogae</taxon>
        <taxon>Thermotogales</taxon>
        <taxon>Fervidobacteriaceae</taxon>
        <taxon>Fervidobacterium</taxon>
    </lineage>
</organism>
<dbReference type="RefSeq" id="WP_014451511.1">
    <property type="nucleotide sequence ID" value="NC_017095.1"/>
</dbReference>
<dbReference type="Proteomes" id="UP000007384">
    <property type="component" value="Chromosome"/>
</dbReference>
<dbReference type="SUPFAM" id="SSF56024">
    <property type="entry name" value="Phospholipase D/nuclease"/>
    <property type="match status" value="2"/>
</dbReference>
<keyword evidence="4" id="KW-0378">Hydrolase</keyword>
<sequence length="297" mass="33949">MRKNVGVIIVFSALSVLILVLLIEKQITNLDISVHFTETKALTNFVLEFINSSDTFLYVSALDVSHPIILSALKKLQENGVDVRILTEKPVLGLPSKLDASKGLHHVKFMVNDNGVIFGSANFSVSGLETGLNDLILFPKNHSERFKEFFLNLWEYGKIGTVKGFLVSPVDNPEEKVLRAIQKARKRIYICMYAFTDENILASIKWKQSQGIDVQIVTDKWFLRSRISKYLQGNCKIISRTMLHHKFIIVDDELFTGSTNYTESGFHKNVEMIWNTKDRRIVKMYEQVFKALLNGSW</sequence>
<feature type="domain" description="PLD phosphodiesterase" evidence="8">
    <location>
        <begin position="239"/>
        <end position="265"/>
    </location>
</feature>
<dbReference type="PANTHER" id="PTHR43856">
    <property type="entry name" value="CARDIOLIPIN HYDROLASE"/>
    <property type="match status" value="1"/>
</dbReference>
<dbReference type="GO" id="GO:0006793">
    <property type="term" value="P:phosphorus metabolic process"/>
    <property type="evidence" value="ECO:0007669"/>
    <property type="project" value="UniProtKB-ARBA"/>
</dbReference>
<dbReference type="PATRIC" id="fig|771875.3.peg.986"/>
<dbReference type="KEGG" id="fpe:Ferpe_0960"/>
<dbReference type="EMBL" id="CP003260">
    <property type="protein sequence ID" value="AFG35070.1"/>
    <property type="molecule type" value="Genomic_DNA"/>
</dbReference>
<dbReference type="Gene3D" id="3.30.870.10">
    <property type="entry name" value="Endonuclease Chain A"/>
    <property type="match status" value="2"/>
</dbReference>
<dbReference type="HOGENOM" id="CLU_082411_0_0_0"/>
<dbReference type="EC" id="3.1.4.4" evidence="3"/>
<evidence type="ECO:0000259" key="8">
    <source>
        <dbReference type="PROSITE" id="PS50035"/>
    </source>
</evidence>
<dbReference type="InterPro" id="IPR025202">
    <property type="entry name" value="PLD-like_dom"/>
</dbReference>
<evidence type="ECO:0000313" key="9">
    <source>
        <dbReference type="EMBL" id="AFG35070.1"/>
    </source>
</evidence>